<accession>A0A1S8WWR5</accession>
<evidence type="ECO:0000313" key="3">
    <source>
        <dbReference type="EMBL" id="OON18805.1"/>
    </source>
</evidence>
<sequence>MSDSKSQTNAAPEAAANDVYRGPETKGWWRELCCIPLRMDSRLAVVTGANSGIGLSVTGELARRGATVIMACRDISKAQSAKDSLLRMYGAENPESTKTDVVDETISSILSPIQDEQLRLEQLDLSSFESIRNFVERFIKTNEPLDYLINNAAIISRTYEKSVDGQELQLAVNYLGPVLLTELLLPSLKKSPKGRIVNMTDALHYLGNLHKPTLHLSGSSYGPYVAYNQSKLALTMYTVELARRLEGTSVIPVSVYPGPVNTAFQKSSNSTLEKMYTALTMPQRISPWEAAQQVIHALLRRRLIPGGYYDRYDRGFPDRLALTQLERTWLWDKTKEILQLKE</sequence>
<dbReference type="PRINTS" id="PR00081">
    <property type="entry name" value="GDHRDH"/>
</dbReference>
<dbReference type="InterPro" id="IPR020904">
    <property type="entry name" value="Sc_DH/Rdtase_CS"/>
</dbReference>
<dbReference type="AlphaFoldDB" id="A0A1S8WWR5"/>
<comment type="similarity">
    <text evidence="2">Belongs to the short-chain dehydrogenases/reductases (SDR) family.</text>
</comment>
<protein>
    <submittedName>
        <fullName evidence="3">Oxidoreductase, short chain dehydrogenase/reductase family protein</fullName>
    </submittedName>
</protein>
<name>A0A1S8WWR5_OPIVI</name>
<gene>
    <name evidence="3" type="ORF">X801_05336</name>
</gene>
<dbReference type="EMBL" id="KV893832">
    <property type="protein sequence ID" value="OON18805.1"/>
    <property type="molecule type" value="Genomic_DNA"/>
</dbReference>
<proteinExistence type="inferred from homology"/>
<keyword evidence="1" id="KW-0560">Oxidoreductase</keyword>
<dbReference type="Proteomes" id="UP000243686">
    <property type="component" value="Unassembled WGS sequence"/>
</dbReference>
<dbReference type="PANTHER" id="PTHR43157">
    <property type="entry name" value="PHOSPHATIDYLINOSITOL-GLYCAN BIOSYNTHESIS CLASS F PROTEIN-RELATED"/>
    <property type="match status" value="1"/>
</dbReference>
<dbReference type="InterPro" id="IPR036291">
    <property type="entry name" value="NAD(P)-bd_dom_sf"/>
</dbReference>
<dbReference type="PANTHER" id="PTHR43157:SF31">
    <property type="entry name" value="PHOSPHATIDYLINOSITOL-GLYCAN BIOSYNTHESIS CLASS F PROTEIN"/>
    <property type="match status" value="1"/>
</dbReference>
<dbReference type="InterPro" id="IPR002347">
    <property type="entry name" value="SDR_fam"/>
</dbReference>
<organism evidence="3 4">
    <name type="scientific">Opisthorchis viverrini</name>
    <name type="common">Southeast Asian liver fluke</name>
    <dbReference type="NCBI Taxonomy" id="6198"/>
    <lineage>
        <taxon>Eukaryota</taxon>
        <taxon>Metazoa</taxon>
        <taxon>Spiralia</taxon>
        <taxon>Lophotrochozoa</taxon>
        <taxon>Platyhelminthes</taxon>
        <taxon>Trematoda</taxon>
        <taxon>Digenea</taxon>
        <taxon>Opisthorchiida</taxon>
        <taxon>Opisthorchiata</taxon>
        <taxon>Opisthorchiidae</taxon>
        <taxon>Opisthorchis</taxon>
    </lineage>
</organism>
<dbReference type="PROSITE" id="PS00061">
    <property type="entry name" value="ADH_SHORT"/>
    <property type="match status" value="1"/>
</dbReference>
<evidence type="ECO:0000313" key="4">
    <source>
        <dbReference type="Proteomes" id="UP000243686"/>
    </source>
</evidence>
<reference evidence="3 4" key="1">
    <citation type="submission" date="2015-03" db="EMBL/GenBank/DDBJ databases">
        <title>Draft genome of the nematode, Opisthorchis viverrini.</title>
        <authorList>
            <person name="Mitreva M."/>
        </authorList>
    </citation>
    <scope>NUCLEOTIDE SEQUENCE [LARGE SCALE GENOMIC DNA]</scope>
    <source>
        <strain evidence="3">Khon Kaen</strain>
    </source>
</reference>
<dbReference type="PRINTS" id="PR00080">
    <property type="entry name" value="SDRFAMILY"/>
</dbReference>
<dbReference type="Pfam" id="PF00106">
    <property type="entry name" value="adh_short"/>
    <property type="match status" value="1"/>
</dbReference>
<dbReference type="Gene3D" id="3.40.50.720">
    <property type="entry name" value="NAD(P)-binding Rossmann-like Domain"/>
    <property type="match status" value="1"/>
</dbReference>
<dbReference type="SUPFAM" id="SSF51735">
    <property type="entry name" value="NAD(P)-binding Rossmann-fold domains"/>
    <property type="match status" value="1"/>
</dbReference>
<dbReference type="GO" id="GO:0016491">
    <property type="term" value="F:oxidoreductase activity"/>
    <property type="evidence" value="ECO:0007669"/>
    <property type="project" value="UniProtKB-KW"/>
</dbReference>
<evidence type="ECO:0000256" key="1">
    <source>
        <dbReference type="ARBA" id="ARBA00023002"/>
    </source>
</evidence>
<keyword evidence="4" id="KW-1185">Reference proteome</keyword>
<evidence type="ECO:0000256" key="2">
    <source>
        <dbReference type="RuleBase" id="RU000363"/>
    </source>
</evidence>